<keyword evidence="7" id="KW-1185">Reference proteome</keyword>
<gene>
    <name evidence="6" type="ORF">GCM10007392_14210</name>
</gene>
<sequence>MKTWQKLALPVALSGAVLSGCTTMDAFTGESQVSNTSKGAIAGGLIGAVLGAATAPKEERAKRALIGAGIGGVAGGGVGLYMDRQEAELREELTGSGVQVVRTEEGQIDLIMPGNITFATDSSDVKQEFMNTLQSVAKVVQEYENTLVTIEGHTDSTGSDSYNQLLSERRAASVAEVLLAQGVAFERIAAEGYGEGRPVATNDTAEGRAQNRRVEISLEAIVADE</sequence>
<comment type="caution">
    <text evidence="6">The sequence shown here is derived from an EMBL/GenBank/DDBJ whole genome shotgun (WGS) entry which is preliminary data.</text>
</comment>
<dbReference type="Pfam" id="PF00691">
    <property type="entry name" value="OmpA"/>
    <property type="match status" value="1"/>
</dbReference>
<protein>
    <submittedName>
        <fullName evidence="6">OmpA family lipoprotein</fullName>
    </submittedName>
</protein>
<dbReference type="InterPro" id="IPR006664">
    <property type="entry name" value="OMP_bac"/>
</dbReference>
<evidence type="ECO:0000256" key="4">
    <source>
        <dbReference type="PROSITE-ProRule" id="PRU00473"/>
    </source>
</evidence>
<evidence type="ECO:0000256" key="3">
    <source>
        <dbReference type="ARBA" id="ARBA00023237"/>
    </source>
</evidence>
<dbReference type="PANTHER" id="PTHR30329:SF21">
    <property type="entry name" value="LIPOPROTEIN YIAD-RELATED"/>
    <property type="match status" value="1"/>
</dbReference>
<evidence type="ECO:0000256" key="2">
    <source>
        <dbReference type="ARBA" id="ARBA00023136"/>
    </source>
</evidence>
<evidence type="ECO:0000256" key="1">
    <source>
        <dbReference type="ARBA" id="ARBA00004442"/>
    </source>
</evidence>
<comment type="subcellular location">
    <subcellularLocation>
        <location evidence="1">Cell outer membrane</location>
    </subcellularLocation>
</comment>
<dbReference type="Gene3D" id="3.30.1330.60">
    <property type="entry name" value="OmpA-like domain"/>
    <property type="match status" value="1"/>
</dbReference>
<dbReference type="InterPro" id="IPR027367">
    <property type="entry name" value="Gly-zipper_YMGG"/>
</dbReference>
<keyword evidence="3" id="KW-0998">Cell outer membrane</keyword>
<feature type="domain" description="OmpA-like" evidence="5">
    <location>
        <begin position="105"/>
        <end position="222"/>
    </location>
</feature>
<name>A0A918K3V1_9GAMM</name>
<dbReference type="InterPro" id="IPR006690">
    <property type="entry name" value="OMPA-like_CS"/>
</dbReference>
<dbReference type="PRINTS" id="PR01023">
    <property type="entry name" value="NAFLGMOTY"/>
</dbReference>
<dbReference type="AlphaFoldDB" id="A0A918K3V1"/>
<dbReference type="SUPFAM" id="SSF103088">
    <property type="entry name" value="OmpA-like"/>
    <property type="match status" value="1"/>
</dbReference>
<evidence type="ECO:0000259" key="5">
    <source>
        <dbReference type="PROSITE" id="PS51123"/>
    </source>
</evidence>
<dbReference type="PROSITE" id="PS51257">
    <property type="entry name" value="PROKAR_LIPOPROTEIN"/>
    <property type="match status" value="1"/>
</dbReference>
<organism evidence="6 7">
    <name type="scientific">Saccharospirillum salsuginis</name>
    <dbReference type="NCBI Taxonomy" id="418750"/>
    <lineage>
        <taxon>Bacteria</taxon>
        <taxon>Pseudomonadati</taxon>
        <taxon>Pseudomonadota</taxon>
        <taxon>Gammaproteobacteria</taxon>
        <taxon>Oceanospirillales</taxon>
        <taxon>Saccharospirillaceae</taxon>
        <taxon>Saccharospirillum</taxon>
    </lineage>
</organism>
<dbReference type="GO" id="GO:0009279">
    <property type="term" value="C:cell outer membrane"/>
    <property type="evidence" value="ECO:0007669"/>
    <property type="project" value="UniProtKB-SubCell"/>
</dbReference>
<dbReference type="InterPro" id="IPR050330">
    <property type="entry name" value="Bact_OuterMem_StrucFunc"/>
</dbReference>
<dbReference type="InterPro" id="IPR036737">
    <property type="entry name" value="OmpA-like_sf"/>
</dbReference>
<dbReference type="PROSITE" id="PS51123">
    <property type="entry name" value="OMPA_2"/>
    <property type="match status" value="1"/>
</dbReference>
<dbReference type="PANTHER" id="PTHR30329">
    <property type="entry name" value="STATOR ELEMENT OF FLAGELLAR MOTOR COMPLEX"/>
    <property type="match status" value="1"/>
</dbReference>
<evidence type="ECO:0000313" key="6">
    <source>
        <dbReference type="EMBL" id="GGX48382.1"/>
    </source>
</evidence>
<dbReference type="CDD" id="cd07185">
    <property type="entry name" value="OmpA_C-like"/>
    <property type="match status" value="1"/>
</dbReference>
<dbReference type="EMBL" id="BMXR01000003">
    <property type="protein sequence ID" value="GGX48382.1"/>
    <property type="molecule type" value="Genomic_DNA"/>
</dbReference>
<dbReference type="Proteomes" id="UP000626148">
    <property type="component" value="Unassembled WGS sequence"/>
</dbReference>
<dbReference type="PROSITE" id="PS01068">
    <property type="entry name" value="OMPA_1"/>
    <property type="match status" value="1"/>
</dbReference>
<evidence type="ECO:0000313" key="7">
    <source>
        <dbReference type="Proteomes" id="UP000626148"/>
    </source>
</evidence>
<accession>A0A918K3V1</accession>
<reference evidence="6" key="2">
    <citation type="submission" date="2020-09" db="EMBL/GenBank/DDBJ databases">
        <authorList>
            <person name="Sun Q."/>
            <person name="Kim S."/>
        </authorList>
    </citation>
    <scope>NUCLEOTIDE SEQUENCE</scope>
    <source>
        <strain evidence="6">KCTC 22169</strain>
    </source>
</reference>
<keyword evidence="2 4" id="KW-0472">Membrane</keyword>
<reference evidence="6" key="1">
    <citation type="journal article" date="2014" name="Int. J. Syst. Evol. Microbiol.">
        <title>Complete genome sequence of Corynebacterium casei LMG S-19264T (=DSM 44701T), isolated from a smear-ripened cheese.</title>
        <authorList>
            <consortium name="US DOE Joint Genome Institute (JGI-PGF)"/>
            <person name="Walter F."/>
            <person name="Albersmeier A."/>
            <person name="Kalinowski J."/>
            <person name="Ruckert C."/>
        </authorList>
    </citation>
    <scope>NUCLEOTIDE SEQUENCE</scope>
    <source>
        <strain evidence="6">KCTC 22169</strain>
    </source>
</reference>
<proteinExistence type="predicted"/>
<dbReference type="Pfam" id="PF13441">
    <property type="entry name" value="Gly-zipper_YMGG"/>
    <property type="match status" value="1"/>
</dbReference>
<dbReference type="RefSeq" id="WP_189607844.1">
    <property type="nucleotide sequence ID" value="NZ_BMXR01000003.1"/>
</dbReference>
<keyword evidence="6" id="KW-0449">Lipoprotein</keyword>
<dbReference type="InterPro" id="IPR006665">
    <property type="entry name" value="OmpA-like"/>
</dbReference>
<dbReference type="PRINTS" id="PR01021">
    <property type="entry name" value="OMPADOMAIN"/>
</dbReference>